<keyword evidence="1" id="KW-0812">Transmembrane</keyword>
<gene>
    <name evidence="2" type="ORF">M431DRAFT_373396</name>
</gene>
<keyword evidence="1" id="KW-1133">Transmembrane helix</keyword>
<evidence type="ECO:0000313" key="3">
    <source>
        <dbReference type="Proteomes" id="UP000241690"/>
    </source>
</evidence>
<accession>A0A2T4AHE8</accession>
<dbReference type="AlphaFoldDB" id="A0A2T4AHE8"/>
<sequence length="122" mass="13549">MPSSSPRRIKALSLCLPQSRATPSSVDPSLRLGPQNDGKHVRELMSGLVISERNEARNSRTALYLLGIAAGWLQGWVAYLQVPGLCLDRIMYRTYRDISCLSSFCLFASTFLITFTCHLLGN</sequence>
<dbReference type="EMBL" id="KZ679678">
    <property type="protein sequence ID" value="PTB56338.1"/>
    <property type="molecule type" value="Genomic_DNA"/>
</dbReference>
<dbReference type="RefSeq" id="XP_024776015.1">
    <property type="nucleotide sequence ID" value="XM_024914661.1"/>
</dbReference>
<proteinExistence type="predicted"/>
<organism evidence="2 3">
    <name type="scientific">Trichoderma harzianum CBS 226.95</name>
    <dbReference type="NCBI Taxonomy" id="983964"/>
    <lineage>
        <taxon>Eukaryota</taxon>
        <taxon>Fungi</taxon>
        <taxon>Dikarya</taxon>
        <taxon>Ascomycota</taxon>
        <taxon>Pezizomycotina</taxon>
        <taxon>Sordariomycetes</taxon>
        <taxon>Hypocreomycetidae</taxon>
        <taxon>Hypocreales</taxon>
        <taxon>Hypocreaceae</taxon>
        <taxon>Trichoderma</taxon>
    </lineage>
</organism>
<feature type="transmembrane region" description="Helical" evidence="1">
    <location>
        <begin position="61"/>
        <end position="80"/>
    </location>
</feature>
<evidence type="ECO:0000256" key="1">
    <source>
        <dbReference type="SAM" id="Phobius"/>
    </source>
</evidence>
<keyword evidence="3" id="KW-1185">Reference proteome</keyword>
<name>A0A2T4AHE8_TRIHA</name>
<evidence type="ECO:0000313" key="2">
    <source>
        <dbReference type="EMBL" id="PTB56338.1"/>
    </source>
</evidence>
<keyword evidence="1" id="KW-0472">Membrane</keyword>
<protein>
    <submittedName>
        <fullName evidence="2">Uncharacterized protein</fullName>
    </submittedName>
</protein>
<dbReference type="Proteomes" id="UP000241690">
    <property type="component" value="Unassembled WGS sequence"/>
</dbReference>
<feature type="transmembrane region" description="Helical" evidence="1">
    <location>
        <begin position="101"/>
        <end position="121"/>
    </location>
</feature>
<reference evidence="2 3" key="1">
    <citation type="submission" date="2016-07" db="EMBL/GenBank/DDBJ databases">
        <title>Multiple horizontal gene transfer events from other fungi enriched the ability of initially mycotrophic Trichoderma (Ascomycota) to feed on dead plant biomass.</title>
        <authorList>
            <consortium name="DOE Joint Genome Institute"/>
            <person name="Aerts A."/>
            <person name="Atanasova L."/>
            <person name="Chenthamara K."/>
            <person name="Zhang J."/>
            <person name="Grujic M."/>
            <person name="Henrissat B."/>
            <person name="Kuo A."/>
            <person name="Salamov A."/>
            <person name="Lipzen A."/>
            <person name="Labutti K."/>
            <person name="Barry K."/>
            <person name="Miao Y."/>
            <person name="Rahimi M.J."/>
            <person name="Shen Q."/>
            <person name="Grigoriev I.V."/>
            <person name="Kubicek C.P."/>
            <person name="Druzhinina I.S."/>
        </authorList>
    </citation>
    <scope>NUCLEOTIDE SEQUENCE [LARGE SCALE GENOMIC DNA]</scope>
    <source>
        <strain evidence="2 3">CBS 226.95</strain>
    </source>
</reference>
<dbReference type="GeneID" id="36623227"/>